<reference evidence="9" key="1">
    <citation type="submission" date="2011-11" db="EMBL/GenBank/DDBJ databases">
        <title>Complete sequence of Desulfosporosinus orientis DSM 765.</title>
        <authorList>
            <person name="Lucas S."/>
            <person name="Han J."/>
            <person name="Lapidus A."/>
            <person name="Cheng J.-F."/>
            <person name="Goodwin L."/>
            <person name="Pitluck S."/>
            <person name="Peters L."/>
            <person name="Ovchinnikova G."/>
            <person name="Teshima H."/>
            <person name="Detter J.C."/>
            <person name="Han C."/>
            <person name="Tapia R."/>
            <person name="Land M."/>
            <person name="Hauser L."/>
            <person name="Kyrpides N."/>
            <person name="Ivanova N."/>
            <person name="Pagani I."/>
            <person name="Pester M."/>
            <person name="Spring S."/>
            <person name="Ollivier B."/>
            <person name="Rattei T."/>
            <person name="Klenk H.-P."/>
            <person name="Wagner M."/>
            <person name="Loy A."/>
            <person name="Woyke T."/>
        </authorList>
    </citation>
    <scope>NUCLEOTIDE SEQUENCE [LARGE SCALE GENOMIC DNA]</scope>
    <source>
        <strain evidence="9">ATCC 19365 / DSM 765 / NCIMB 8382 / VKM B-1628</strain>
    </source>
</reference>
<dbReference type="eggNOG" id="COG0723">
    <property type="taxonomic scope" value="Bacteria"/>
</dbReference>
<protein>
    <submittedName>
        <fullName evidence="8">Rieske Fe-S protein</fullName>
    </submittedName>
</protein>
<dbReference type="InterPro" id="IPR014349">
    <property type="entry name" value="Rieske_Fe-S_prot"/>
</dbReference>
<evidence type="ECO:0000313" key="9">
    <source>
        <dbReference type="Proteomes" id="UP000006346"/>
    </source>
</evidence>
<evidence type="ECO:0000256" key="5">
    <source>
        <dbReference type="ARBA" id="ARBA00023157"/>
    </source>
</evidence>
<gene>
    <name evidence="8" type="ordered locus">Desor_3574</name>
</gene>
<dbReference type="PROSITE" id="PS51296">
    <property type="entry name" value="RIESKE"/>
    <property type="match status" value="1"/>
</dbReference>
<dbReference type="PATRIC" id="fig|768706.3.peg.3603"/>
<evidence type="ECO:0000256" key="1">
    <source>
        <dbReference type="ARBA" id="ARBA00022714"/>
    </source>
</evidence>
<evidence type="ECO:0000256" key="6">
    <source>
        <dbReference type="ARBA" id="ARBA00034078"/>
    </source>
</evidence>
<evidence type="ECO:0000256" key="2">
    <source>
        <dbReference type="ARBA" id="ARBA00022723"/>
    </source>
</evidence>
<dbReference type="InterPro" id="IPR005805">
    <property type="entry name" value="Rieske_Fe-S_prot_C"/>
</dbReference>
<dbReference type="PANTHER" id="PTHR10134">
    <property type="entry name" value="CYTOCHROME B-C1 COMPLEX SUBUNIT RIESKE, MITOCHONDRIAL"/>
    <property type="match status" value="1"/>
</dbReference>
<keyword evidence="3" id="KW-0408">Iron</keyword>
<proteinExistence type="predicted"/>
<dbReference type="GO" id="GO:0016705">
    <property type="term" value="F:oxidoreductase activity, acting on paired donors, with incorporation or reduction of molecular oxygen"/>
    <property type="evidence" value="ECO:0007669"/>
    <property type="project" value="UniProtKB-ARBA"/>
</dbReference>
<dbReference type="InterPro" id="IPR036922">
    <property type="entry name" value="Rieske_2Fe-2S_sf"/>
</dbReference>
<keyword evidence="9" id="KW-1185">Reference proteome</keyword>
<evidence type="ECO:0000256" key="3">
    <source>
        <dbReference type="ARBA" id="ARBA00023004"/>
    </source>
</evidence>
<dbReference type="KEGG" id="dor:Desor_3574"/>
<dbReference type="EMBL" id="CP003108">
    <property type="protein sequence ID" value="AET69055.1"/>
    <property type="molecule type" value="Genomic_DNA"/>
</dbReference>
<feature type="domain" description="Rieske" evidence="7">
    <location>
        <begin position="47"/>
        <end position="139"/>
    </location>
</feature>
<dbReference type="GO" id="GO:0051537">
    <property type="term" value="F:2 iron, 2 sulfur cluster binding"/>
    <property type="evidence" value="ECO:0007669"/>
    <property type="project" value="UniProtKB-KW"/>
</dbReference>
<reference evidence="8 9" key="2">
    <citation type="journal article" date="2012" name="J. Bacteriol.">
        <title>Complete genome sequences of Desulfosporosinus orientis DSM765T, Desulfosporosinus youngiae DSM17734T, Desulfosporosinus meridiei DSM13257T, and Desulfosporosinus acidiphilus DSM22704T.</title>
        <authorList>
            <person name="Pester M."/>
            <person name="Brambilla E."/>
            <person name="Alazard D."/>
            <person name="Rattei T."/>
            <person name="Weinmaier T."/>
            <person name="Han J."/>
            <person name="Lucas S."/>
            <person name="Lapidus A."/>
            <person name="Cheng J.F."/>
            <person name="Goodwin L."/>
            <person name="Pitluck S."/>
            <person name="Peters L."/>
            <person name="Ovchinnikova G."/>
            <person name="Teshima H."/>
            <person name="Detter J.C."/>
            <person name="Han C.S."/>
            <person name="Tapia R."/>
            <person name="Land M.L."/>
            <person name="Hauser L."/>
            <person name="Kyrpides N.C."/>
            <person name="Ivanova N.N."/>
            <person name="Pagani I."/>
            <person name="Huntmann M."/>
            <person name="Wei C.L."/>
            <person name="Davenport K.W."/>
            <person name="Daligault H."/>
            <person name="Chain P.S."/>
            <person name="Chen A."/>
            <person name="Mavromatis K."/>
            <person name="Markowitz V."/>
            <person name="Szeto E."/>
            <person name="Mikhailova N."/>
            <person name="Pati A."/>
            <person name="Wagner M."/>
            <person name="Woyke T."/>
            <person name="Ollivier B."/>
            <person name="Klenk H.P."/>
            <person name="Spring S."/>
            <person name="Loy A."/>
        </authorList>
    </citation>
    <scope>NUCLEOTIDE SEQUENCE [LARGE SCALE GENOMIC DNA]</scope>
    <source>
        <strain evidence="9">ATCC 19365 / DSM 765 / NCIMB 8382 / VKM B-1628</strain>
    </source>
</reference>
<name>G7WII1_DESOD</name>
<evidence type="ECO:0000313" key="8">
    <source>
        <dbReference type="EMBL" id="AET69055.1"/>
    </source>
</evidence>
<dbReference type="Proteomes" id="UP000006346">
    <property type="component" value="Chromosome"/>
</dbReference>
<sequence>MRMPKQSLWTRRAVLRLGWAGIIASAVLTVQPLMRYLSSKEDRLKSPLVIYNSPLAENSGWQSAAAARVWVKRDALGVMAMVATCTHLGCEVNYHADKKEWICPCHASVYDEEGRPVSGPAPRALARVAVDLKPNGSLLINTSKQVGMDTRA</sequence>
<dbReference type="GO" id="GO:0004497">
    <property type="term" value="F:monooxygenase activity"/>
    <property type="evidence" value="ECO:0007669"/>
    <property type="project" value="UniProtKB-ARBA"/>
</dbReference>
<keyword evidence="1" id="KW-0001">2Fe-2S</keyword>
<dbReference type="SUPFAM" id="SSF50022">
    <property type="entry name" value="ISP domain"/>
    <property type="match status" value="1"/>
</dbReference>
<accession>G7WII1</accession>
<dbReference type="STRING" id="768706.Desor_3574"/>
<dbReference type="GO" id="GO:0016020">
    <property type="term" value="C:membrane"/>
    <property type="evidence" value="ECO:0007669"/>
    <property type="project" value="InterPro"/>
</dbReference>
<evidence type="ECO:0000259" key="7">
    <source>
        <dbReference type="PROSITE" id="PS51296"/>
    </source>
</evidence>
<keyword evidence="5" id="KW-1015">Disulfide bond</keyword>
<comment type="cofactor">
    <cofactor evidence="6">
        <name>[2Fe-2S] cluster</name>
        <dbReference type="ChEBI" id="CHEBI:190135"/>
    </cofactor>
</comment>
<dbReference type="HOGENOM" id="CLU_055690_1_1_9"/>
<dbReference type="InterPro" id="IPR017941">
    <property type="entry name" value="Rieske_2Fe-2S"/>
</dbReference>
<dbReference type="PRINTS" id="PR00162">
    <property type="entry name" value="RIESKE"/>
</dbReference>
<dbReference type="GO" id="GO:0046872">
    <property type="term" value="F:metal ion binding"/>
    <property type="evidence" value="ECO:0007669"/>
    <property type="project" value="UniProtKB-KW"/>
</dbReference>
<keyword evidence="4" id="KW-0411">Iron-sulfur</keyword>
<dbReference type="AlphaFoldDB" id="G7WII1"/>
<organism evidence="8 9">
    <name type="scientific">Desulfosporosinus orientis (strain ATCC 19365 / DSM 765 / NCIMB 8382 / VKM B-1628 / Singapore I)</name>
    <name type="common">Desulfotomaculum orientis</name>
    <dbReference type="NCBI Taxonomy" id="768706"/>
    <lineage>
        <taxon>Bacteria</taxon>
        <taxon>Bacillati</taxon>
        <taxon>Bacillota</taxon>
        <taxon>Clostridia</taxon>
        <taxon>Eubacteriales</taxon>
        <taxon>Desulfitobacteriaceae</taxon>
        <taxon>Desulfosporosinus</taxon>
    </lineage>
</organism>
<dbReference type="Pfam" id="PF00355">
    <property type="entry name" value="Rieske"/>
    <property type="match status" value="1"/>
</dbReference>
<keyword evidence="2" id="KW-0479">Metal-binding</keyword>
<dbReference type="Gene3D" id="2.102.10.10">
    <property type="entry name" value="Rieske [2Fe-2S] iron-sulphur domain"/>
    <property type="match status" value="1"/>
</dbReference>
<evidence type="ECO:0000256" key="4">
    <source>
        <dbReference type="ARBA" id="ARBA00023014"/>
    </source>
</evidence>